<comment type="caution">
    <text evidence="1">The sequence shown here is derived from an EMBL/GenBank/DDBJ whole genome shotgun (WGS) entry which is preliminary data.</text>
</comment>
<keyword evidence="2" id="KW-1185">Reference proteome</keyword>
<evidence type="ECO:0000313" key="2">
    <source>
        <dbReference type="Proteomes" id="UP001209878"/>
    </source>
</evidence>
<dbReference type="EMBL" id="JAODUO010000011">
    <property type="protein sequence ID" value="KAK2193524.1"/>
    <property type="molecule type" value="Genomic_DNA"/>
</dbReference>
<sequence length="144" mass="16328">MASGSQQRCALVRSYQLSRRLLSMSSARKTLRVKKTTAKSRSLARWPCDKVLLTWGQHWLPDYTPWRRGALEGSRVYAAACSTRPVRCRRRCRGAVCEIPHGFKSIIASHSDTTLVFNSIFCAGHKSRETERHSLRQLIPSALV</sequence>
<dbReference type="Proteomes" id="UP001209878">
    <property type="component" value="Unassembled WGS sequence"/>
</dbReference>
<protein>
    <submittedName>
        <fullName evidence="1">Uncharacterized protein</fullName>
    </submittedName>
</protein>
<name>A0AAD9UL49_RIDPI</name>
<gene>
    <name evidence="1" type="ORF">NP493_10g02008</name>
</gene>
<dbReference type="AlphaFoldDB" id="A0AAD9UL49"/>
<proteinExistence type="predicted"/>
<evidence type="ECO:0000313" key="1">
    <source>
        <dbReference type="EMBL" id="KAK2193524.1"/>
    </source>
</evidence>
<organism evidence="1 2">
    <name type="scientific">Ridgeia piscesae</name>
    <name type="common">Tubeworm</name>
    <dbReference type="NCBI Taxonomy" id="27915"/>
    <lineage>
        <taxon>Eukaryota</taxon>
        <taxon>Metazoa</taxon>
        <taxon>Spiralia</taxon>
        <taxon>Lophotrochozoa</taxon>
        <taxon>Annelida</taxon>
        <taxon>Polychaeta</taxon>
        <taxon>Sedentaria</taxon>
        <taxon>Canalipalpata</taxon>
        <taxon>Sabellida</taxon>
        <taxon>Siboglinidae</taxon>
        <taxon>Ridgeia</taxon>
    </lineage>
</organism>
<accession>A0AAD9UL49</accession>
<reference evidence="1" key="1">
    <citation type="journal article" date="2023" name="Mol. Biol. Evol.">
        <title>Third-Generation Sequencing Reveals the Adaptive Role of the Epigenome in Three Deep-Sea Polychaetes.</title>
        <authorList>
            <person name="Perez M."/>
            <person name="Aroh O."/>
            <person name="Sun Y."/>
            <person name="Lan Y."/>
            <person name="Juniper S.K."/>
            <person name="Young C.R."/>
            <person name="Angers B."/>
            <person name="Qian P.Y."/>
        </authorList>
    </citation>
    <scope>NUCLEOTIDE SEQUENCE</scope>
    <source>
        <strain evidence="1">R07B-5</strain>
    </source>
</reference>